<dbReference type="Proteomes" id="UP000289738">
    <property type="component" value="Chromosome A03"/>
</dbReference>
<dbReference type="EMBL" id="SDMP01000003">
    <property type="protein sequence ID" value="RYR66106.1"/>
    <property type="molecule type" value="Genomic_DNA"/>
</dbReference>
<gene>
    <name evidence="2" type="ORF">Ahy_A03g012048</name>
</gene>
<dbReference type="AlphaFoldDB" id="A0A445DSE9"/>
<feature type="compositionally biased region" description="Basic and acidic residues" evidence="1">
    <location>
        <begin position="12"/>
        <end position="21"/>
    </location>
</feature>
<feature type="compositionally biased region" description="Polar residues" evidence="1">
    <location>
        <begin position="26"/>
        <end position="40"/>
    </location>
</feature>
<evidence type="ECO:0008006" key="4">
    <source>
        <dbReference type="Google" id="ProtNLM"/>
    </source>
</evidence>
<dbReference type="PANTHER" id="PTHR33018:SF34">
    <property type="entry name" value="OS02G0472350 PROTEIN"/>
    <property type="match status" value="1"/>
</dbReference>
<keyword evidence="3" id="KW-1185">Reference proteome</keyword>
<evidence type="ECO:0000313" key="2">
    <source>
        <dbReference type="EMBL" id="RYR66106.1"/>
    </source>
</evidence>
<evidence type="ECO:0000256" key="1">
    <source>
        <dbReference type="SAM" id="MobiDB-lite"/>
    </source>
</evidence>
<dbReference type="PANTHER" id="PTHR33018">
    <property type="entry name" value="OS10G0338966 PROTEIN-RELATED"/>
    <property type="match status" value="1"/>
</dbReference>
<proteinExistence type="predicted"/>
<reference evidence="2 3" key="1">
    <citation type="submission" date="2019-01" db="EMBL/GenBank/DDBJ databases">
        <title>Sequencing of cultivated peanut Arachis hypogaea provides insights into genome evolution and oil improvement.</title>
        <authorList>
            <person name="Chen X."/>
        </authorList>
    </citation>
    <scope>NUCLEOTIDE SEQUENCE [LARGE SCALE GENOMIC DNA]</scope>
    <source>
        <strain evidence="3">cv. Fuhuasheng</strain>
        <tissue evidence="2">Leaves</tissue>
    </source>
</reference>
<accession>A0A445DSE9</accession>
<feature type="region of interest" description="Disordered" evidence="1">
    <location>
        <begin position="1"/>
        <end position="63"/>
    </location>
</feature>
<evidence type="ECO:0000313" key="3">
    <source>
        <dbReference type="Proteomes" id="UP000289738"/>
    </source>
</evidence>
<sequence>MPRKPRYNIIREPSKDVRTNAETEETTVGSMTRGAQTSCEQPCDRAPPISSSANRAPASQRIETRHRTEVVDHKLEDEDYNPEVDEVPSFDDHIDDLFASQEGEGQHNNEKCKDTDFWEVTVIEDGVRKVSRLNVKEAIALPSNTKIVLPFNKELQLIGQAAGLFSGFLGSLGVDYSQFPIYVESWKHVNKAKKEHTYDMIKDDAGGKIKRGIMKMIGKNWKNTRHNLYHKCYKETRTSEENLEHRPKGIEENECKRFLNYCQKEETKEAIANVERQDESSKNLSQNDLLAQVLGKEHPGRVRALGPGTYPTQVFGNAAGQPSGSAEPNEEYKRKITELTAKLEEEQAKRQSIHKILGYLVQQQGGNLPAEVAAELAFLGTTPDSSRAGPSSSGNHDP</sequence>
<name>A0A445DSE9_ARAHY</name>
<organism evidence="2 3">
    <name type="scientific">Arachis hypogaea</name>
    <name type="common">Peanut</name>
    <dbReference type="NCBI Taxonomy" id="3818"/>
    <lineage>
        <taxon>Eukaryota</taxon>
        <taxon>Viridiplantae</taxon>
        <taxon>Streptophyta</taxon>
        <taxon>Embryophyta</taxon>
        <taxon>Tracheophyta</taxon>
        <taxon>Spermatophyta</taxon>
        <taxon>Magnoliopsida</taxon>
        <taxon>eudicotyledons</taxon>
        <taxon>Gunneridae</taxon>
        <taxon>Pentapetalae</taxon>
        <taxon>rosids</taxon>
        <taxon>fabids</taxon>
        <taxon>Fabales</taxon>
        <taxon>Fabaceae</taxon>
        <taxon>Papilionoideae</taxon>
        <taxon>50 kb inversion clade</taxon>
        <taxon>dalbergioids sensu lato</taxon>
        <taxon>Dalbergieae</taxon>
        <taxon>Pterocarpus clade</taxon>
        <taxon>Arachis</taxon>
    </lineage>
</organism>
<protein>
    <recommendedName>
        <fullName evidence="4">Transposase, Ptta/En/Spm, plant</fullName>
    </recommendedName>
</protein>
<comment type="caution">
    <text evidence="2">The sequence shown here is derived from an EMBL/GenBank/DDBJ whole genome shotgun (WGS) entry which is preliminary data.</text>
</comment>